<keyword evidence="10" id="KW-1185">Reference proteome</keyword>
<comment type="similarity">
    <text evidence="2">Belongs to the insect chemoreceptor superfamily. Gustatory receptor (GR) family. Gr5a subfamily.</text>
</comment>
<keyword evidence="4 8" id="KW-0812">Transmembrane</keyword>
<dbReference type="Proteomes" id="UP001152799">
    <property type="component" value="Chromosome 4"/>
</dbReference>
<dbReference type="AlphaFoldDB" id="A0A9N9MRR3"/>
<reference evidence="9" key="1">
    <citation type="submission" date="2022-01" db="EMBL/GenBank/DDBJ databases">
        <authorList>
            <person name="King R."/>
        </authorList>
    </citation>
    <scope>NUCLEOTIDE SEQUENCE</scope>
</reference>
<proteinExistence type="inferred from homology"/>
<evidence type="ECO:0000256" key="3">
    <source>
        <dbReference type="ARBA" id="ARBA00022475"/>
    </source>
</evidence>
<dbReference type="GO" id="GO:0008527">
    <property type="term" value="F:taste receptor activity"/>
    <property type="evidence" value="ECO:0007669"/>
    <property type="project" value="InterPro"/>
</dbReference>
<organism evidence="9 10">
    <name type="scientific">Ceutorhynchus assimilis</name>
    <name type="common">cabbage seed weevil</name>
    <dbReference type="NCBI Taxonomy" id="467358"/>
    <lineage>
        <taxon>Eukaryota</taxon>
        <taxon>Metazoa</taxon>
        <taxon>Ecdysozoa</taxon>
        <taxon>Arthropoda</taxon>
        <taxon>Hexapoda</taxon>
        <taxon>Insecta</taxon>
        <taxon>Pterygota</taxon>
        <taxon>Neoptera</taxon>
        <taxon>Endopterygota</taxon>
        <taxon>Coleoptera</taxon>
        <taxon>Polyphaga</taxon>
        <taxon>Cucujiformia</taxon>
        <taxon>Curculionidae</taxon>
        <taxon>Ceutorhynchinae</taxon>
        <taxon>Ceutorhynchus</taxon>
    </lineage>
</organism>
<comment type="subcellular location">
    <subcellularLocation>
        <location evidence="1">Cell membrane</location>
        <topology evidence="1">Multi-pass membrane protein</topology>
    </subcellularLocation>
</comment>
<protein>
    <recommendedName>
        <fullName evidence="11">Gustatory receptor</fullName>
    </recommendedName>
</protein>
<sequence>MVLIHDMSASIRKYPQSVYDAIQDYFVRKEDEIFSYVPYSIWTGLAFQVSDENLWRVIREDYAKLCRLCALINTQLSWFIITSFFTNLYHILTQLFTSLRPIEDTFHKVYFYVSFFLLILRVTTVCIFGGAVYDEHEQITGILTTVPSPCYNIEVERFVMHLSTSEMALSGKGFFKITRNLILKVSLFYKKYAILFSLSKFQVMSAIVTYELVLIQFNQQEFKTKDL</sequence>
<keyword evidence="7" id="KW-0675">Receptor</keyword>
<evidence type="ECO:0000256" key="4">
    <source>
        <dbReference type="ARBA" id="ARBA00022692"/>
    </source>
</evidence>
<evidence type="ECO:0000313" key="10">
    <source>
        <dbReference type="Proteomes" id="UP001152799"/>
    </source>
</evidence>
<dbReference type="Pfam" id="PF06151">
    <property type="entry name" value="Trehalose_recp"/>
    <property type="match status" value="1"/>
</dbReference>
<dbReference type="PANTHER" id="PTHR21421:SF29">
    <property type="entry name" value="GUSTATORY RECEPTOR 5A FOR TREHALOSE-RELATED"/>
    <property type="match status" value="1"/>
</dbReference>
<keyword evidence="3" id="KW-1003">Cell membrane</keyword>
<dbReference type="OrthoDB" id="5800391at2759"/>
<accession>A0A9N9MRR3</accession>
<feature type="transmembrane region" description="Helical" evidence="8">
    <location>
        <begin position="65"/>
        <end position="89"/>
    </location>
</feature>
<dbReference type="GO" id="GO:0005886">
    <property type="term" value="C:plasma membrane"/>
    <property type="evidence" value="ECO:0007669"/>
    <property type="project" value="UniProtKB-SubCell"/>
</dbReference>
<keyword evidence="5 8" id="KW-1133">Transmembrane helix</keyword>
<evidence type="ECO:0000313" key="9">
    <source>
        <dbReference type="EMBL" id="CAG9768445.1"/>
    </source>
</evidence>
<gene>
    <name evidence="9" type="ORF">CEUTPL_LOCUS8983</name>
</gene>
<dbReference type="PANTHER" id="PTHR21421">
    <property type="entry name" value="GUSTATORY RECEPTOR"/>
    <property type="match status" value="1"/>
</dbReference>
<keyword evidence="6 8" id="KW-0472">Membrane</keyword>
<dbReference type="EMBL" id="OU892280">
    <property type="protein sequence ID" value="CAG9768445.1"/>
    <property type="molecule type" value="Genomic_DNA"/>
</dbReference>
<dbReference type="InterPro" id="IPR009318">
    <property type="entry name" value="Gustatory_rcpt"/>
</dbReference>
<evidence type="ECO:0000256" key="2">
    <source>
        <dbReference type="ARBA" id="ARBA00005327"/>
    </source>
</evidence>
<evidence type="ECO:0000256" key="7">
    <source>
        <dbReference type="ARBA" id="ARBA00023170"/>
    </source>
</evidence>
<feature type="transmembrane region" description="Helical" evidence="8">
    <location>
        <begin position="109"/>
        <end position="133"/>
    </location>
</feature>
<dbReference type="GO" id="GO:0050916">
    <property type="term" value="P:sensory perception of sweet taste"/>
    <property type="evidence" value="ECO:0007669"/>
    <property type="project" value="UniProtKB-ARBA"/>
</dbReference>
<evidence type="ECO:0000256" key="6">
    <source>
        <dbReference type="ARBA" id="ARBA00023136"/>
    </source>
</evidence>
<evidence type="ECO:0000256" key="1">
    <source>
        <dbReference type="ARBA" id="ARBA00004651"/>
    </source>
</evidence>
<evidence type="ECO:0000256" key="8">
    <source>
        <dbReference type="SAM" id="Phobius"/>
    </source>
</evidence>
<evidence type="ECO:0008006" key="11">
    <source>
        <dbReference type="Google" id="ProtNLM"/>
    </source>
</evidence>
<name>A0A9N9MRR3_9CUCU</name>
<evidence type="ECO:0000256" key="5">
    <source>
        <dbReference type="ARBA" id="ARBA00022989"/>
    </source>
</evidence>